<keyword evidence="1" id="KW-0863">Zinc-finger</keyword>
<gene>
    <name evidence="3" type="ORF">PR048_013670</name>
</gene>
<keyword evidence="1" id="KW-0862">Zinc</keyword>
<dbReference type="Gene3D" id="4.10.60.10">
    <property type="entry name" value="Zinc finger, CCHC-type"/>
    <property type="match status" value="1"/>
</dbReference>
<dbReference type="InterPro" id="IPR036875">
    <property type="entry name" value="Znf_CCHC_sf"/>
</dbReference>
<protein>
    <recommendedName>
        <fullName evidence="2">CCHC-type domain-containing protein</fullName>
    </recommendedName>
</protein>
<keyword evidence="4" id="KW-1185">Reference proteome</keyword>
<dbReference type="PANTHER" id="PTHR37984:SF5">
    <property type="entry name" value="PROTEIN NYNRIN-LIKE"/>
    <property type="match status" value="1"/>
</dbReference>
<reference evidence="3 4" key="1">
    <citation type="submission" date="2023-02" db="EMBL/GenBank/DDBJ databases">
        <title>LHISI_Scaffold_Assembly.</title>
        <authorList>
            <person name="Stuart O.P."/>
            <person name="Cleave R."/>
            <person name="Magrath M.J.L."/>
            <person name="Mikheyev A.S."/>
        </authorList>
    </citation>
    <scope>NUCLEOTIDE SEQUENCE [LARGE SCALE GENOMIC DNA]</scope>
    <source>
        <strain evidence="3">Daus_M_001</strain>
        <tissue evidence="3">Leg muscle</tissue>
    </source>
</reference>
<name>A0ABQ9HTM6_9NEOP</name>
<keyword evidence="1" id="KW-0479">Metal-binding</keyword>
<dbReference type="SUPFAM" id="SSF57756">
    <property type="entry name" value="Retrovirus zinc finger-like domains"/>
    <property type="match status" value="1"/>
</dbReference>
<sequence>MSGEKSEEVSVIVEPACFTQLSIEDVQVGWFHPSALKGDGQPERGTNSGSCPAQRWICYNCGHLGHIAKACRNSKVNDSSVLSLVCAYTSGVLVEPVSVQIKVYGVEIFFVVDTGRPNALTPFPGDLMAANGMGLQVSGVVPVSVPDEVSGSLHKLSLLVARDLSAPALLGRDWLSALWPGWRDHLLANSQVLSMHVVGPTGVANRAEVLVDLKSKYTKAFSVVNNDRPISGFKENINLKVSAIPVFHRAYDVPYDSVQNVKEEFQWANPILVVPKTSGQILLCVDLKTTYPLPREDDIFNKFVGCQVFCLLDLTQLEVEEHCREFLTINTINGLYLFNRLVFGLVSAPAIFQSVIESSQFKIGNVAAYLDNILIGGKDRLECANNLNLVLAKLDAYN</sequence>
<organism evidence="3 4">
    <name type="scientific">Dryococelus australis</name>
    <dbReference type="NCBI Taxonomy" id="614101"/>
    <lineage>
        <taxon>Eukaryota</taxon>
        <taxon>Metazoa</taxon>
        <taxon>Ecdysozoa</taxon>
        <taxon>Arthropoda</taxon>
        <taxon>Hexapoda</taxon>
        <taxon>Insecta</taxon>
        <taxon>Pterygota</taxon>
        <taxon>Neoptera</taxon>
        <taxon>Polyneoptera</taxon>
        <taxon>Phasmatodea</taxon>
        <taxon>Verophasmatodea</taxon>
        <taxon>Anareolatae</taxon>
        <taxon>Phasmatidae</taxon>
        <taxon>Eurycanthinae</taxon>
        <taxon>Dryococelus</taxon>
    </lineage>
</organism>
<dbReference type="InterPro" id="IPR043502">
    <property type="entry name" value="DNA/RNA_pol_sf"/>
</dbReference>
<feature type="domain" description="CCHC-type" evidence="2">
    <location>
        <begin position="58"/>
        <end position="73"/>
    </location>
</feature>
<evidence type="ECO:0000259" key="2">
    <source>
        <dbReference type="PROSITE" id="PS50158"/>
    </source>
</evidence>
<comment type="caution">
    <text evidence="3">The sequence shown here is derived from an EMBL/GenBank/DDBJ whole genome shotgun (WGS) entry which is preliminary data.</text>
</comment>
<dbReference type="InterPro" id="IPR043128">
    <property type="entry name" value="Rev_trsase/Diguanyl_cyclase"/>
</dbReference>
<evidence type="ECO:0000313" key="3">
    <source>
        <dbReference type="EMBL" id="KAJ8887455.1"/>
    </source>
</evidence>
<dbReference type="InterPro" id="IPR001878">
    <property type="entry name" value="Znf_CCHC"/>
</dbReference>
<proteinExistence type="predicted"/>
<dbReference type="SUPFAM" id="SSF56672">
    <property type="entry name" value="DNA/RNA polymerases"/>
    <property type="match status" value="1"/>
</dbReference>
<dbReference type="Gene3D" id="3.30.70.270">
    <property type="match status" value="1"/>
</dbReference>
<dbReference type="SMART" id="SM00343">
    <property type="entry name" value="ZnF_C2HC"/>
    <property type="match status" value="1"/>
</dbReference>
<evidence type="ECO:0000256" key="1">
    <source>
        <dbReference type="PROSITE-ProRule" id="PRU00047"/>
    </source>
</evidence>
<dbReference type="EMBL" id="JARBHB010000004">
    <property type="protein sequence ID" value="KAJ8887455.1"/>
    <property type="molecule type" value="Genomic_DNA"/>
</dbReference>
<accession>A0ABQ9HTM6</accession>
<dbReference type="Proteomes" id="UP001159363">
    <property type="component" value="Chromosome X"/>
</dbReference>
<dbReference type="Gene3D" id="3.10.10.10">
    <property type="entry name" value="HIV Type 1 Reverse Transcriptase, subunit A, domain 1"/>
    <property type="match status" value="1"/>
</dbReference>
<dbReference type="CDD" id="cd01647">
    <property type="entry name" value="RT_LTR"/>
    <property type="match status" value="1"/>
</dbReference>
<dbReference type="InterPro" id="IPR050951">
    <property type="entry name" value="Retrovirus_Pol_polyprotein"/>
</dbReference>
<dbReference type="PANTHER" id="PTHR37984">
    <property type="entry name" value="PROTEIN CBG26694"/>
    <property type="match status" value="1"/>
</dbReference>
<dbReference type="PROSITE" id="PS50158">
    <property type="entry name" value="ZF_CCHC"/>
    <property type="match status" value="1"/>
</dbReference>
<evidence type="ECO:0000313" key="4">
    <source>
        <dbReference type="Proteomes" id="UP001159363"/>
    </source>
</evidence>
<dbReference type="Pfam" id="PF00098">
    <property type="entry name" value="zf-CCHC"/>
    <property type="match status" value="1"/>
</dbReference>